<dbReference type="SUPFAM" id="SSF55821">
    <property type="entry name" value="YrdC/RibB"/>
    <property type="match status" value="1"/>
</dbReference>
<keyword evidence="7" id="KW-1185">Reference proteome</keyword>
<organism evidence="6 7">
    <name type="scientific">Streptomyces milbemycinicus</name>
    <dbReference type="NCBI Taxonomy" id="476552"/>
    <lineage>
        <taxon>Bacteria</taxon>
        <taxon>Bacillati</taxon>
        <taxon>Actinomycetota</taxon>
        <taxon>Actinomycetes</taxon>
        <taxon>Kitasatosporales</taxon>
        <taxon>Streptomycetaceae</taxon>
        <taxon>Streptomyces</taxon>
    </lineage>
</organism>
<evidence type="ECO:0000256" key="3">
    <source>
        <dbReference type="ARBA" id="ARBA00012153"/>
    </source>
</evidence>
<dbReference type="Gene3D" id="3.90.870.10">
    <property type="entry name" value="DHBP synthase"/>
    <property type="match status" value="1"/>
</dbReference>
<evidence type="ECO:0000313" key="6">
    <source>
        <dbReference type="EMBL" id="MFK4270150.1"/>
    </source>
</evidence>
<keyword evidence="4" id="KW-0686">Riboflavin biosynthesis</keyword>
<evidence type="ECO:0000256" key="1">
    <source>
        <dbReference type="ARBA" id="ARBA00002284"/>
    </source>
</evidence>
<evidence type="ECO:0000256" key="2">
    <source>
        <dbReference type="ARBA" id="ARBA00004904"/>
    </source>
</evidence>
<keyword evidence="5" id="KW-0479">Metal-binding</keyword>
<dbReference type="EC" id="4.1.99.12" evidence="3"/>
<name>A0ABW8LYQ6_9ACTN</name>
<dbReference type="InterPro" id="IPR000422">
    <property type="entry name" value="DHBP_synthase_RibB"/>
</dbReference>
<comment type="caution">
    <text evidence="6">The sequence shown here is derived from an EMBL/GenBank/DDBJ whole genome shotgun (WGS) entry which is preliminary data.</text>
</comment>
<evidence type="ECO:0000256" key="4">
    <source>
        <dbReference type="ARBA" id="ARBA00022619"/>
    </source>
</evidence>
<dbReference type="Proteomes" id="UP001620295">
    <property type="component" value="Unassembled WGS sequence"/>
</dbReference>
<dbReference type="InterPro" id="IPR017945">
    <property type="entry name" value="DHBP_synth_RibB-like_a/b_dom"/>
</dbReference>
<dbReference type="PANTHER" id="PTHR21327:SF18">
    <property type="entry name" value="3,4-DIHYDROXY-2-BUTANONE 4-PHOSPHATE SYNTHASE"/>
    <property type="match status" value="1"/>
</dbReference>
<dbReference type="RefSeq" id="WP_358639491.1">
    <property type="nucleotide sequence ID" value="NZ_JBFACG010000064.1"/>
</dbReference>
<proteinExistence type="predicted"/>
<dbReference type="Pfam" id="PF00926">
    <property type="entry name" value="DHBP_synthase"/>
    <property type="match status" value="1"/>
</dbReference>
<protein>
    <recommendedName>
        <fullName evidence="3">3,4-dihydroxy-2-butanone-4-phosphate synthase</fullName>
        <ecNumber evidence="3">4.1.99.12</ecNumber>
    </recommendedName>
</protein>
<dbReference type="EMBL" id="JBJDQH010000013">
    <property type="protein sequence ID" value="MFK4270150.1"/>
    <property type="molecule type" value="Genomic_DNA"/>
</dbReference>
<gene>
    <name evidence="6" type="ORF">ACI2L5_35220</name>
</gene>
<comment type="pathway">
    <text evidence="2">Cofactor biosynthesis; riboflavin biosynthesis; 2-hydroxy-3-oxobutyl phosphate from D-ribulose 5-phosphate: step 1/1.</text>
</comment>
<keyword evidence="6" id="KW-0456">Lyase</keyword>
<dbReference type="PANTHER" id="PTHR21327">
    <property type="entry name" value="GTP CYCLOHYDROLASE II-RELATED"/>
    <property type="match status" value="1"/>
</dbReference>
<evidence type="ECO:0000256" key="5">
    <source>
        <dbReference type="ARBA" id="ARBA00022723"/>
    </source>
</evidence>
<evidence type="ECO:0000313" key="7">
    <source>
        <dbReference type="Proteomes" id="UP001620295"/>
    </source>
</evidence>
<comment type="function">
    <text evidence="1">Catalyzes the conversion of D-ribulose 5-phosphate to formate and 3,4-dihydroxy-2-butanone 4-phosphate.</text>
</comment>
<reference evidence="6 7" key="1">
    <citation type="submission" date="2024-11" db="EMBL/GenBank/DDBJ databases">
        <title>The Natural Products Discovery Center: Release of the First 8490 Sequenced Strains for Exploring Actinobacteria Biosynthetic Diversity.</title>
        <authorList>
            <person name="Kalkreuter E."/>
            <person name="Kautsar S.A."/>
            <person name="Yang D."/>
            <person name="Bader C.D."/>
            <person name="Teijaro C.N."/>
            <person name="Fluegel L."/>
            <person name="Davis C.M."/>
            <person name="Simpson J.R."/>
            <person name="Lauterbach L."/>
            <person name="Steele A.D."/>
            <person name="Gui C."/>
            <person name="Meng S."/>
            <person name="Li G."/>
            <person name="Viehrig K."/>
            <person name="Ye F."/>
            <person name="Su P."/>
            <person name="Kiefer A.F."/>
            <person name="Nichols A."/>
            <person name="Cepeda A.J."/>
            <person name="Yan W."/>
            <person name="Fan B."/>
            <person name="Jiang Y."/>
            <person name="Adhikari A."/>
            <person name="Zheng C.-J."/>
            <person name="Schuster L."/>
            <person name="Cowan T.M."/>
            <person name="Smanski M.J."/>
            <person name="Chevrette M.G."/>
            <person name="De Carvalho L.P.S."/>
            <person name="Shen B."/>
        </authorList>
    </citation>
    <scope>NUCLEOTIDE SEQUENCE [LARGE SCALE GENOMIC DNA]</scope>
    <source>
        <strain evidence="6 7">NPDC020863</strain>
    </source>
</reference>
<dbReference type="GO" id="GO:0008686">
    <property type="term" value="F:3,4-dihydroxy-2-butanone-4-phosphate synthase activity"/>
    <property type="evidence" value="ECO:0007669"/>
    <property type="project" value="UniProtKB-EC"/>
</dbReference>
<sequence length="221" mass="23304">MAVVEQTVAPERLLAVEQAIDAFAEGGFVIVYDELAKEHRGVLLLAAEHSHEGAFKQLLDHTSGMVCVALPDGHADRLRLQRLTADEEHTTTLLSAGFTVPVDLLGPTTTTGLSAADRSRTVQALADPQTTPDQLGRPGHVFPVCAMPGGVLEREGHAEAAVDLSRLAGLSGVTAVGAVVTADWELAGHEDLSRLAASRLLPLISVADLVAYRLARKALGR</sequence>
<accession>A0ABW8LYQ6</accession>